<dbReference type="AlphaFoldDB" id="A0AAE0HUT3"/>
<dbReference type="PANTHER" id="PTHR37577">
    <property type="entry name" value="INTEGRAL MEMBRANE PROTEIN"/>
    <property type="match status" value="1"/>
</dbReference>
<keyword evidence="2" id="KW-1133">Transmembrane helix</keyword>
<dbReference type="EMBL" id="JAUEDM010000009">
    <property type="protein sequence ID" value="KAK3312381.1"/>
    <property type="molecule type" value="Genomic_DNA"/>
</dbReference>
<feature type="transmembrane region" description="Helical" evidence="2">
    <location>
        <begin position="379"/>
        <end position="400"/>
    </location>
</feature>
<reference evidence="3" key="2">
    <citation type="submission" date="2023-06" db="EMBL/GenBank/DDBJ databases">
        <authorList>
            <consortium name="Lawrence Berkeley National Laboratory"/>
            <person name="Haridas S."/>
            <person name="Hensen N."/>
            <person name="Bonometti L."/>
            <person name="Westerberg I."/>
            <person name="Brannstrom I.O."/>
            <person name="Guillou S."/>
            <person name="Cros-Aarteil S."/>
            <person name="Calhoun S."/>
            <person name="Kuo A."/>
            <person name="Mondo S."/>
            <person name="Pangilinan J."/>
            <person name="Riley R."/>
            <person name="Labutti K."/>
            <person name="Andreopoulos B."/>
            <person name="Lipzen A."/>
            <person name="Chen C."/>
            <person name="Yanf M."/>
            <person name="Daum C."/>
            <person name="Ng V."/>
            <person name="Clum A."/>
            <person name="Steindorff A."/>
            <person name="Ohm R."/>
            <person name="Martin F."/>
            <person name="Silar P."/>
            <person name="Natvig D."/>
            <person name="Lalanne C."/>
            <person name="Gautier V."/>
            <person name="Ament-Velasquez S.L."/>
            <person name="Kruys A."/>
            <person name="Hutchinson M.I."/>
            <person name="Powell A.J."/>
            <person name="Barry K."/>
            <person name="Miller A.N."/>
            <person name="Grigoriev I.V."/>
            <person name="Debuchy R."/>
            <person name="Gladieux P."/>
            <person name="Thoren M.H."/>
            <person name="Johannesson H."/>
        </authorList>
    </citation>
    <scope>NUCLEOTIDE SEQUENCE</scope>
    <source>
        <strain evidence="3">CBS 118394</strain>
    </source>
</reference>
<feature type="transmembrane region" description="Helical" evidence="2">
    <location>
        <begin position="317"/>
        <end position="344"/>
    </location>
</feature>
<dbReference type="Proteomes" id="UP001283341">
    <property type="component" value="Unassembled WGS sequence"/>
</dbReference>
<gene>
    <name evidence="3" type="ORF">B0H66DRAFT_633087</name>
</gene>
<organism evidence="3 4">
    <name type="scientific">Apodospora peruviana</name>
    <dbReference type="NCBI Taxonomy" id="516989"/>
    <lineage>
        <taxon>Eukaryota</taxon>
        <taxon>Fungi</taxon>
        <taxon>Dikarya</taxon>
        <taxon>Ascomycota</taxon>
        <taxon>Pezizomycotina</taxon>
        <taxon>Sordariomycetes</taxon>
        <taxon>Sordariomycetidae</taxon>
        <taxon>Sordariales</taxon>
        <taxon>Lasiosphaeriaceae</taxon>
        <taxon>Apodospora</taxon>
    </lineage>
</organism>
<accession>A0AAE0HUT3</accession>
<keyword evidence="4" id="KW-1185">Reference proteome</keyword>
<reference evidence="3" key="1">
    <citation type="journal article" date="2023" name="Mol. Phylogenet. Evol.">
        <title>Genome-scale phylogeny and comparative genomics of the fungal order Sordariales.</title>
        <authorList>
            <person name="Hensen N."/>
            <person name="Bonometti L."/>
            <person name="Westerberg I."/>
            <person name="Brannstrom I.O."/>
            <person name="Guillou S."/>
            <person name="Cros-Aarteil S."/>
            <person name="Calhoun S."/>
            <person name="Haridas S."/>
            <person name="Kuo A."/>
            <person name="Mondo S."/>
            <person name="Pangilinan J."/>
            <person name="Riley R."/>
            <person name="LaButti K."/>
            <person name="Andreopoulos B."/>
            <person name="Lipzen A."/>
            <person name="Chen C."/>
            <person name="Yan M."/>
            <person name="Daum C."/>
            <person name="Ng V."/>
            <person name="Clum A."/>
            <person name="Steindorff A."/>
            <person name="Ohm R.A."/>
            <person name="Martin F."/>
            <person name="Silar P."/>
            <person name="Natvig D.O."/>
            <person name="Lalanne C."/>
            <person name="Gautier V."/>
            <person name="Ament-Velasquez S.L."/>
            <person name="Kruys A."/>
            <person name="Hutchinson M.I."/>
            <person name="Powell A.J."/>
            <person name="Barry K."/>
            <person name="Miller A.N."/>
            <person name="Grigoriev I.V."/>
            <person name="Debuchy R."/>
            <person name="Gladieux P."/>
            <person name="Hiltunen Thoren M."/>
            <person name="Johannesson H."/>
        </authorList>
    </citation>
    <scope>NUCLEOTIDE SEQUENCE</scope>
    <source>
        <strain evidence="3">CBS 118394</strain>
    </source>
</reference>
<feature type="region of interest" description="Disordered" evidence="1">
    <location>
        <begin position="453"/>
        <end position="493"/>
    </location>
</feature>
<dbReference type="InterPro" id="IPR053018">
    <property type="entry name" value="Elsinochrome_Biosynth-Asso"/>
</dbReference>
<dbReference type="PANTHER" id="PTHR37577:SF1">
    <property type="entry name" value="INTEGRAL MEMBRANE PROTEIN"/>
    <property type="match status" value="1"/>
</dbReference>
<keyword evidence="2" id="KW-0812">Transmembrane</keyword>
<evidence type="ECO:0000313" key="4">
    <source>
        <dbReference type="Proteomes" id="UP001283341"/>
    </source>
</evidence>
<keyword evidence="2" id="KW-0472">Membrane</keyword>
<comment type="caution">
    <text evidence="3">The sequence shown here is derived from an EMBL/GenBank/DDBJ whole genome shotgun (WGS) entry which is preliminary data.</text>
</comment>
<evidence type="ECO:0000313" key="3">
    <source>
        <dbReference type="EMBL" id="KAK3312381.1"/>
    </source>
</evidence>
<evidence type="ECO:0000256" key="2">
    <source>
        <dbReference type="SAM" id="Phobius"/>
    </source>
</evidence>
<protein>
    <recommendedName>
        <fullName evidence="5">Transmembrane protein</fullName>
    </recommendedName>
</protein>
<feature type="transmembrane region" description="Helical" evidence="2">
    <location>
        <begin position="259"/>
        <end position="278"/>
    </location>
</feature>
<sequence>MGAYVSIPDCRSHYNITVNCNYNVTSDNAKSSNDTIGGYFRGELPTNPDIAGIGVVSSFMATTSFALLLSIISVAWLIGKRCWTRHEHDHTEKKQKQRIRLSEFCEELVLSCSDTQIFTGGAYAWTLRYFTGCSITAYHYDIVANLMLLTCATHLMSITIVRNYWKYPWLGILRTFICTGVFIVTGILLANQNSSGDLTFPGETPSFDKTNSPILMPAACFQQGNSQLLGTLGHSLSDKSQQAFIDSAPGNRIPGWNNYLIILLLYLVAGFVDVLRALRRGAKSKPNGRRARIVNWLTCSSRRKETEKLEGRTVTPFITVGGLIFTLFCAYLLAGVGVSCWTVVQSARYISDLRWWAKRSGWLKLEDGLQSAEDDATSFGQLVPIFLNLLLIMTIAQLMSQSCMRFSHRKYDIYGGVIHEHEHERPPTTLGGSGGASKSNVAVQVQQYYPDMAVSSSPLPSTPGRWDPSAAHHGPTARETPSPPVGASGAGWD</sequence>
<evidence type="ECO:0008006" key="5">
    <source>
        <dbReference type="Google" id="ProtNLM"/>
    </source>
</evidence>
<feature type="transmembrane region" description="Helical" evidence="2">
    <location>
        <begin position="50"/>
        <end position="78"/>
    </location>
</feature>
<feature type="transmembrane region" description="Helical" evidence="2">
    <location>
        <begin position="172"/>
        <end position="190"/>
    </location>
</feature>
<evidence type="ECO:0000256" key="1">
    <source>
        <dbReference type="SAM" id="MobiDB-lite"/>
    </source>
</evidence>
<name>A0AAE0HUT3_9PEZI</name>
<proteinExistence type="predicted"/>